<organism evidence="2 3">
    <name type="scientific">Psychroflexus salinarum</name>
    <dbReference type="NCBI Taxonomy" id="546024"/>
    <lineage>
        <taxon>Bacteria</taxon>
        <taxon>Pseudomonadati</taxon>
        <taxon>Bacteroidota</taxon>
        <taxon>Flavobacteriia</taxon>
        <taxon>Flavobacteriales</taxon>
        <taxon>Flavobacteriaceae</taxon>
        <taxon>Psychroflexus</taxon>
    </lineage>
</organism>
<proteinExistence type="predicted"/>
<reference evidence="3" key="1">
    <citation type="journal article" date="2019" name="Int. J. Syst. Evol. Microbiol.">
        <title>The Global Catalogue of Microorganisms (GCM) 10K type strain sequencing project: providing services to taxonomists for standard genome sequencing and annotation.</title>
        <authorList>
            <consortium name="The Broad Institute Genomics Platform"/>
            <consortium name="The Broad Institute Genome Sequencing Center for Infectious Disease"/>
            <person name="Wu L."/>
            <person name="Ma J."/>
        </authorList>
    </citation>
    <scope>NUCLEOTIDE SEQUENCE [LARGE SCALE GENOMIC DNA]</scope>
    <source>
        <strain evidence="3">CCUG 56752</strain>
    </source>
</reference>
<name>A0ABW3GMS6_9FLAO</name>
<sequence length="205" mass="23188">MVKVHYTLILLLFLTFQISAQDQSEASQISVEKSIYGIQTGFLGAWVYNESRLADEFALRSQVGFDFRIEGVGQFESAGPNNDIYGILHLSLEPRWYYNLEKRLEKGKSIDRNSGNFLSFYILGNFDDVSFTSNDRLRSIDQISFIPKWGIRRSLGKHFNYEAGIGFGYVRYINGTALNNQGGIFASGTKGNFTADIHLRIGLDL</sequence>
<keyword evidence="3" id="KW-1185">Reference proteome</keyword>
<gene>
    <name evidence="2" type="ORF">ACFQ0R_03890</name>
</gene>
<evidence type="ECO:0000313" key="2">
    <source>
        <dbReference type="EMBL" id="MFD0931735.1"/>
    </source>
</evidence>
<accession>A0ABW3GMS6</accession>
<feature type="chain" id="PRO_5046833028" description="Outer membrane protein beta-barrel domain-containing protein" evidence="1">
    <location>
        <begin position="21"/>
        <end position="205"/>
    </location>
</feature>
<dbReference type="Proteomes" id="UP001597049">
    <property type="component" value="Unassembled WGS sequence"/>
</dbReference>
<evidence type="ECO:0000256" key="1">
    <source>
        <dbReference type="SAM" id="SignalP"/>
    </source>
</evidence>
<protein>
    <recommendedName>
        <fullName evidence="4">Outer membrane protein beta-barrel domain-containing protein</fullName>
    </recommendedName>
</protein>
<dbReference type="EMBL" id="JBHTIV010000005">
    <property type="protein sequence ID" value="MFD0931735.1"/>
    <property type="molecule type" value="Genomic_DNA"/>
</dbReference>
<dbReference type="RefSeq" id="WP_379657065.1">
    <property type="nucleotide sequence ID" value="NZ_JBHTIV010000005.1"/>
</dbReference>
<comment type="caution">
    <text evidence="2">The sequence shown here is derived from an EMBL/GenBank/DDBJ whole genome shotgun (WGS) entry which is preliminary data.</text>
</comment>
<feature type="signal peptide" evidence="1">
    <location>
        <begin position="1"/>
        <end position="20"/>
    </location>
</feature>
<evidence type="ECO:0008006" key="4">
    <source>
        <dbReference type="Google" id="ProtNLM"/>
    </source>
</evidence>
<evidence type="ECO:0000313" key="3">
    <source>
        <dbReference type="Proteomes" id="UP001597049"/>
    </source>
</evidence>
<keyword evidence="1" id="KW-0732">Signal</keyword>